<dbReference type="GeneID" id="85449146"/>
<protein>
    <recommendedName>
        <fullName evidence="2">DUF6536 domain-containing protein</fullName>
    </recommendedName>
</protein>
<feature type="transmembrane region" description="Helical" evidence="1">
    <location>
        <begin position="94"/>
        <end position="116"/>
    </location>
</feature>
<feature type="transmembrane region" description="Helical" evidence="1">
    <location>
        <begin position="397"/>
        <end position="418"/>
    </location>
</feature>
<feature type="transmembrane region" description="Helical" evidence="1">
    <location>
        <begin position="142"/>
        <end position="162"/>
    </location>
</feature>
<dbReference type="InterPro" id="IPR046623">
    <property type="entry name" value="DUF6536"/>
</dbReference>
<keyword evidence="1" id="KW-0472">Membrane</keyword>
<organism evidence="3 4">
    <name type="scientific">Colletotrichum navitas</name>
    <dbReference type="NCBI Taxonomy" id="681940"/>
    <lineage>
        <taxon>Eukaryota</taxon>
        <taxon>Fungi</taxon>
        <taxon>Dikarya</taxon>
        <taxon>Ascomycota</taxon>
        <taxon>Pezizomycotina</taxon>
        <taxon>Sordariomycetes</taxon>
        <taxon>Hypocreomycetidae</taxon>
        <taxon>Glomerellales</taxon>
        <taxon>Glomerellaceae</taxon>
        <taxon>Colletotrichum</taxon>
        <taxon>Colletotrichum graminicola species complex</taxon>
    </lineage>
</organism>
<keyword evidence="1" id="KW-0812">Transmembrane</keyword>
<name>A0AAD8V8M8_9PEZI</name>
<sequence>MVAMISRNSVEDRSGSGVELLAVTANQTTTPPSPNPSIEDNTPLVDAIDDTRSVSSFRAARFADGDLLSGWFPQIERDENSSWSMWLSKRSRALMIKIGIISTIFITNLVVTIFAYSSYGSKKGVGLIYHGDCSTVKQLDQWIHLLINLLGTGMLSASNFCMQLQAAPTREKVDAAHEKGKWLDIGVPSLRNLRYLDNWQRASWALLALTSIPIHLIYNSAVFQSLSSHNYTVAVVKDSFLNGSSWNLETAERNRAGDWGWNDTRVNPLNLDYEKVIQDMQHAASTYEKLNISACFDLYDDYWKPQGNAIILVRNESVQITPDDSLLMYVSIVPRLDDWAKNMWALGNGSGVFLAKSPPKPVTKWLLGPKLYEVSRCLVQPPASLSTKCRFEYSPPIMFTIILMNLIKVITILSIWIARRSQVQKQQDKAQEVLYTLGDSIASFMREPCKQTIDMGLATKYDFLATSSLFRRRPPHGARVPPAPRTFKTEPKQWRSAAGLLQWALLLLMCLIMVIVPAALLFRSFASLRLREMKFSIPELWKLGFGELTPVTYININMPRTDPVGLIANVILVNMPQLVLSVLYVLYNTMLSTFLVQREFSRLCEYRYRKPLRVSEPVGIQRSSYSISLPLRYGIPLSASSALLHWLVSQSIFLARIRAVLPDGRDDEINSFSTCGYSPIALFFTMIAGIVLALVIVGLGLRRYDGTMRMVSTNSLAISAACHVLPEDRKYGYMLPIQWGVVEMKGGVGKCAMTTAAAGTIKLPKFGLRYR</sequence>
<dbReference type="PANTHER" id="PTHR35395">
    <property type="entry name" value="DUF6536 DOMAIN-CONTAINING PROTEIN"/>
    <property type="match status" value="1"/>
</dbReference>
<dbReference type="RefSeq" id="XP_060419117.1">
    <property type="nucleotide sequence ID" value="XM_060564906.1"/>
</dbReference>
<dbReference type="AlphaFoldDB" id="A0AAD8V8M8"/>
<accession>A0AAD8V8M8</accession>
<feature type="transmembrane region" description="Helical" evidence="1">
    <location>
        <begin position="566"/>
        <end position="587"/>
    </location>
</feature>
<feature type="transmembrane region" description="Helical" evidence="1">
    <location>
        <begin position="677"/>
        <end position="701"/>
    </location>
</feature>
<dbReference type="Pfam" id="PF20163">
    <property type="entry name" value="DUF6536"/>
    <property type="match status" value="1"/>
</dbReference>
<keyword evidence="1" id="KW-1133">Transmembrane helix</keyword>
<evidence type="ECO:0000313" key="3">
    <source>
        <dbReference type="EMBL" id="KAK1598412.1"/>
    </source>
</evidence>
<feature type="transmembrane region" description="Helical" evidence="1">
    <location>
        <begin position="500"/>
        <end position="522"/>
    </location>
</feature>
<evidence type="ECO:0000313" key="4">
    <source>
        <dbReference type="Proteomes" id="UP001230504"/>
    </source>
</evidence>
<proteinExistence type="predicted"/>
<dbReference type="PANTHER" id="PTHR35395:SF1">
    <property type="entry name" value="DUF6536 DOMAIN-CONTAINING PROTEIN"/>
    <property type="match status" value="1"/>
</dbReference>
<keyword evidence="4" id="KW-1185">Reference proteome</keyword>
<evidence type="ECO:0000259" key="2">
    <source>
        <dbReference type="Pfam" id="PF20163"/>
    </source>
</evidence>
<comment type="caution">
    <text evidence="3">The sequence shown here is derived from an EMBL/GenBank/DDBJ whole genome shotgun (WGS) entry which is preliminary data.</text>
</comment>
<feature type="domain" description="DUF6536" evidence="2">
    <location>
        <begin position="92"/>
        <end position="241"/>
    </location>
</feature>
<dbReference type="Proteomes" id="UP001230504">
    <property type="component" value="Unassembled WGS sequence"/>
</dbReference>
<evidence type="ECO:0000256" key="1">
    <source>
        <dbReference type="SAM" id="Phobius"/>
    </source>
</evidence>
<dbReference type="EMBL" id="JAHLJV010000005">
    <property type="protein sequence ID" value="KAK1598412.1"/>
    <property type="molecule type" value="Genomic_DNA"/>
</dbReference>
<reference evidence="3" key="1">
    <citation type="submission" date="2021-06" db="EMBL/GenBank/DDBJ databases">
        <title>Comparative genomics, transcriptomics and evolutionary studies reveal genomic signatures of adaptation to plant cell wall in hemibiotrophic fungi.</title>
        <authorList>
            <consortium name="DOE Joint Genome Institute"/>
            <person name="Baroncelli R."/>
            <person name="Diaz J.F."/>
            <person name="Benocci T."/>
            <person name="Peng M."/>
            <person name="Battaglia E."/>
            <person name="Haridas S."/>
            <person name="Andreopoulos W."/>
            <person name="Labutti K."/>
            <person name="Pangilinan J."/>
            <person name="Floch G.L."/>
            <person name="Makela M.R."/>
            <person name="Henrissat B."/>
            <person name="Grigoriev I.V."/>
            <person name="Crouch J.A."/>
            <person name="De Vries R.P."/>
            <person name="Sukno S.A."/>
            <person name="Thon M.R."/>
        </authorList>
    </citation>
    <scope>NUCLEOTIDE SEQUENCE</scope>
    <source>
        <strain evidence="3">CBS 125086</strain>
    </source>
</reference>
<gene>
    <name evidence="3" type="ORF">LY79DRAFT_700275</name>
</gene>